<feature type="transmembrane region" description="Helical" evidence="1">
    <location>
        <begin position="36"/>
        <end position="58"/>
    </location>
</feature>
<dbReference type="RefSeq" id="WP_191143582.1">
    <property type="nucleotide sequence ID" value="NZ_JACXAF010000003.1"/>
</dbReference>
<feature type="transmembrane region" description="Helical" evidence="1">
    <location>
        <begin position="7"/>
        <end position="30"/>
    </location>
</feature>
<feature type="transmembrane region" description="Helical" evidence="1">
    <location>
        <begin position="94"/>
        <end position="112"/>
    </location>
</feature>
<name>A0A8J6QHE6_9GAMM</name>
<evidence type="ECO:0000313" key="3">
    <source>
        <dbReference type="Proteomes" id="UP000638014"/>
    </source>
</evidence>
<reference evidence="2" key="1">
    <citation type="submission" date="2020-09" db="EMBL/GenBank/DDBJ databases">
        <title>A novel bacterium of genus Neiella, isolated from South China Sea.</title>
        <authorList>
            <person name="Huang H."/>
            <person name="Mo K."/>
            <person name="Hu Y."/>
        </authorList>
    </citation>
    <scope>NUCLEOTIDE SEQUENCE</scope>
    <source>
        <strain evidence="2">HB171785</strain>
    </source>
</reference>
<comment type="caution">
    <text evidence="2">The sequence shown here is derived from an EMBL/GenBank/DDBJ whole genome shotgun (WGS) entry which is preliminary data.</text>
</comment>
<keyword evidence="3" id="KW-1185">Reference proteome</keyword>
<gene>
    <name evidence="2" type="ORF">IC617_03470</name>
</gene>
<evidence type="ECO:0000256" key="1">
    <source>
        <dbReference type="SAM" id="Phobius"/>
    </source>
</evidence>
<dbReference type="EMBL" id="JACXAF010000003">
    <property type="protein sequence ID" value="MBD1388478.1"/>
    <property type="molecule type" value="Genomic_DNA"/>
</dbReference>
<sequence length="113" mass="12921">MYKQSKTWTVVSSIVVLTLITFVMPEVIALGLLIDFVGLELFVLLLQVQLIAVISSFYRTYIKTTLALIGSWLSKLDPLFIVPDWETIKRYPPLLFHAVPGVVAFYWLLIFTI</sequence>
<accession>A0A8J6QHE6</accession>
<dbReference type="Proteomes" id="UP000638014">
    <property type="component" value="Unassembled WGS sequence"/>
</dbReference>
<evidence type="ECO:0000313" key="2">
    <source>
        <dbReference type="EMBL" id="MBD1388478.1"/>
    </source>
</evidence>
<keyword evidence="1" id="KW-1133">Transmembrane helix</keyword>
<organism evidence="2 3">
    <name type="scientific">Neiella litorisoli</name>
    <dbReference type="NCBI Taxonomy" id="2771431"/>
    <lineage>
        <taxon>Bacteria</taxon>
        <taxon>Pseudomonadati</taxon>
        <taxon>Pseudomonadota</taxon>
        <taxon>Gammaproteobacteria</taxon>
        <taxon>Alteromonadales</taxon>
        <taxon>Echinimonadaceae</taxon>
        <taxon>Neiella</taxon>
    </lineage>
</organism>
<proteinExistence type="predicted"/>
<dbReference type="AlphaFoldDB" id="A0A8J6QHE6"/>
<protein>
    <submittedName>
        <fullName evidence="2">Uncharacterized protein</fullName>
    </submittedName>
</protein>
<keyword evidence="1" id="KW-0472">Membrane</keyword>
<keyword evidence="1" id="KW-0812">Transmembrane</keyword>